<dbReference type="AlphaFoldDB" id="A0A8H7C0P4"/>
<evidence type="ECO:0000256" key="6">
    <source>
        <dbReference type="SAM" id="Phobius"/>
    </source>
</evidence>
<dbReference type="Proteomes" id="UP000629468">
    <property type="component" value="Unassembled WGS sequence"/>
</dbReference>
<dbReference type="GO" id="GO:0005789">
    <property type="term" value="C:endoplasmic reticulum membrane"/>
    <property type="evidence" value="ECO:0007669"/>
    <property type="project" value="UniProtKB-SubCell"/>
</dbReference>
<evidence type="ECO:0000256" key="5">
    <source>
        <dbReference type="ARBA" id="ARBA00023136"/>
    </source>
</evidence>
<evidence type="ECO:0000313" key="7">
    <source>
        <dbReference type="EMBL" id="KAF7760292.1"/>
    </source>
</evidence>
<protein>
    <submittedName>
        <fullName evidence="7">Uncharacterized protein</fullName>
    </submittedName>
</protein>
<proteinExistence type="predicted"/>
<comment type="caution">
    <text evidence="7">The sequence shown here is derived from an EMBL/GenBank/DDBJ whole genome shotgun (WGS) entry which is preliminary data.</text>
</comment>
<dbReference type="InterPro" id="IPR024512">
    <property type="entry name" value="Ser_palmitoyltrfase_ssu-like"/>
</dbReference>
<evidence type="ECO:0000313" key="8">
    <source>
        <dbReference type="Proteomes" id="UP000629468"/>
    </source>
</evidence>
<sequence>MATLPVPSVLPTPKPDLRATRAPSKDVYGIRMFLWRQRMWFESTFVLSMLEPWEKVLLLSILIFSSLLIVTALFKYLPHHLNVMHHRAVYYIWGQDGGGSVYFWQWLRLAKDAGDGVRGLQGVNYLRPTARLIHRFMLPLLELC</sequence>
<accession>A0A8H7C0P4</accession>
<comment type="subcellular location">
    <subcellularLocation>
        <location evidence="1">Endoplasmic reticulum membrane</location>
        <topology evidence="1">Multi-pass membrane protein</topology>
    </subcellularLocation>
</comment>
<evidence type="ECO:0000256" key="4">
    <source>
        <dbReference type="ARBA" id="ARBA00022989"/>
    </source>
</evidence>
<keyword evidence="3" id="KW-0256">Endoplasmic reticulum</keyword>
<reference evidence="7 8" key="1">
    <citation type="journal article" name="Sci. Rep.">
        <title>Telomere-to-telomere assembled and centromere annotated genomes of the two main subspecies of the button mushroom Agaricus bisporus reveal especially polymorphic chromosome ends.</title>
        <authorList>
            <person name="Sonnenberg A.S.M."/>
            <person name="Sedaghat-Telgerd N."/>
            <person name="Lavrijssen B."/>
            <person name="Ohm R.A."/>
            <person name="Hendrickx P.M."/>
            <person name="Scholtmeijer K."/>
            <person name="Baars J.J.P."/>
            <person name="van Peer A."/>
        </authorList>
    </citation>
    <scope>NUCLEOTIDE SEQUENCE [LARGE SCALE GENOMIC DNA]</scope>
    <source>
        <strain evidence="7 8">H119_p4</strain>
    </source>
</reference>
<organism evidence="7 8">
    <name type="scientific">Agaricus bisporus var. burnettii</name>
    <dbReference type="NCBI Taxonomy" id="192524"/>
    <lineage>
        <taxon>Eukaryota</taxon>
        <taxon>Fungi</taxon>
        <taxon>Dikarya</taxon>
        <taxon>Basidiomycota</taxon>
        <taxon>Agaricomycotina</taxon>
        <taxon>Agaricomycetes</taxon>
        <taxon>Agaricomycetidae</taxon>
        <taxon>Agaricales</taxon>
        <taxon>Agaricineae</taxon>
        <taxon>Agaricaceae</taxon>
        <taxon>Agaricus</taxon>
    </lineage>
</organism>
<dbReference type="Pfam" id="PF11779">
    <property type="entry name" value="SPT_ssu-like"/>
    <property type="match status" value="1"/>
</dbReference>
<evidence type="ECO:0000256" key="3">
    <source>
        <dbReference type="ARBA" id="ARBA00022824"/>
    </source>
</evidence>
<gene>
    <name evidence="7" type="ORF">Agabi119p4_10968</name>
</gene>
<dbReference type="EMBL" id="JABXXO010000015">
    <property type="protein sequence ID" value="KAF7760292.1"/>
    <property type="molecule type" value="Genomic_DNA"/>
</dbReference>
<name>A0A8H7C0P4_AGABI</name>
<feature type="transmembrane region" description="Helical" evidence="6">
    <location>
        <begin position="56"/>
        <end position="77"/>
    </location>
</feature>
<evidence type="ECO:0000256" key="1">
    <source>
        <dbReference type="ARBA" id="ARBA00004477"/>
    </source>
</evidence>
<keyword evidence="4 6" id="KW-1133">Transmembrane helix</keyword>
<keyword evidence="2 6" id="KW-0812">Transmembrane</keyword>
<evidence type="ECO:0000256" key="2">
    <source>
        <dbReference type="ARBA" id="ARBA00022692"/>
    </source>
</evidence>
<keyword evidence="5 6" id="KW-0472">Membrane</keyword>